<dbReference type="Gene3D" id="2.40.10.220">
    <property type="entry name" value="predicted glycosyltransferase like domains"/>
    <property type="match status" value="1"/>
</dbReference>
<dbReference type="SUPFAM" id="SSF141371">
    <property type="entry name" value="PilZ domain-like"/>
    <property type="match status" value="1"/>
</dbReference>
<proteinExistence type="predicted"/>
<dbReference type="GO" id="GO:0035438">
    <property type="term" value="F:cyclic-di-GMP binding"/>
    <property type="evidence" value="ECO:0007669"/>
    <property type="project" value="InterPro"/>
</dbReference>
<dbReference type="InterPro" id="IPR009875">
    <property type="entry name" value="PilZ_domain"/>
</dbReference>
<name>X0XX21_9ZZZZ</name>
<evidence type="ECO:0000313" key="2">
    <source>
        <dbReference type="EMBL" id="GAG41103.1"/>
    </source>
</evidence>
<gene>
    <name evidence="2" type="ORF">S01H1_67854</name>
</gene>
<dbReference type="AlphaFoldDB" id="X0XX21"/>
<dbReference type="EMBL" id="BARS01044961">
    <property type="protein sequence ID" value="GAG41103.1"/>
    <property type="molecule type" value="Genomic_DNA"/>
</dbReference>
<protein>
    <recommendedName>
        <fullName evidence="1">PilZ domain-containing protein</fullName>
    </recommendedName>
</protein>
<comment type="caution">
    <text evidence="2">The sequence shown here is derived from an EMBL/GenBank/DDBJ whole genome shotgun (WGS) entry which is preliminary data.</text>
</comment>
<reference evidence="2" key="1">
    <citation type="journal article" date="2014" name="Front. Microbiol.">
        <title>High frequency of phylogenetically diverse reductive dehalogenase-homologous genes in deep subseafloor sedimentary metagenomes.</title>
        <authorList>
            <person name="Kawai M."/>
            <person name="Futagami T."/>
            <person name="Toyoda A."/>
            <person name="Takaki Y."/>
            <person name="Nishi S."/>
            <person name="Hori S."/>
            <person name="Arai W."/>
            <person name="Tsubouchi T."/>
            <person name="Morono Y."/>
            <person name="Uchiyama I."/>
            <person name="Ito T."/>
            <person name="Fujiyama A."/>
            <person name="Inagaki F."/>
            <person name="Takami H."/>
        </authorList>
    </citation>
    <scope>NUCLEOTIDE SEQUENCE</scope>
    <source>
        <strain evidence="2">Expedition CK06-06</strain>
    </source>
</reference>
<dbReference type="Pfam" id="PF07238">
    <property type="entry name" value="PilZ"/>
    <property type="match status" value="1"/>
</dbReference>
<accession>X0XX21</accession>
<feature type="domain" description="PilZ" evidence="1">
    <location>
        <begin position="7"/>
        <end position="100"/>
    </location>
</feature>
<organism evidence="2">
    <name type="scientific">marine sediment metagenome</name>
    <dbReference type="NCBI Taxonomy" id="412755"/>
    <lineage>
        <taxon>unclassified sequences</taxon>
        <taxon>metagenomes</taxon>
        <taxon>ecological metagenomes</taxon>
    </lineage>
</organism>
<sequence length="135" mass="15362">MEDKGAEKRECKRFALPGATVSYEHKKGTEEFSQVIDMSRAGIKYQSDNSLAINSELTFKISIPGETIPLILTGQVRWITFDKEKKKYLVGIQFNPYGEKSGQNYPGNLVKIIALEQKFSTAQEFESDKYEIDIE</sequence>
<evidence type="ECO:0000259" key="1">
    <source>
        <dbReference type="Pfam" id="PF07238"/>
    </source>
</evidence>